<protein>
    <recommendedName>
        <fullName evidence="3">asparagine synthase (glutamine-hydrolyzing)</fullName>
        <ecNumber evidence="3">6.3.5.4</ecNumber>
    </recommendedName>
</protein>
<dbReference type="STRING" id="1305737.GCA_000526355_01790"/>
<dbReference type="InterPro" id="IPR001962">
    <property type="entry name" value="Asn_synthase"/>
</dbReference>
<comment type="pathway">
    <text evidence="1">Amino-acid biosynthesis; L-asparagine biosynthesis; L-asparagine from L-aspartate (L-Gln route): step 1/1.</text>
</comment>
<proteinExistence type="inferred from homology"/>
<keyword evidence="8" id="KW-0028">Amino-acid biosynthesis</keyword>
<evidence type="ECO:0000259" key="10">
    <source>
        <dbReference type="PROSITE" id="PS51278"/>
    </source>
</evidence>
<dbReference type="NCBIfam" id="TIGR01536">
    <property type="entry name" value="asn_synth_AEB"/>
    <property type="match status" value="1"/>
</dbReference>
<dbReference type="Pfam" id="PF13522">
    <property type="entry name" value="GATase_6"/>
    <property type="match status" value="1"/>
</dbReference>
<evidence type="ECO:0000256" key="6">
    <source>
        <dbReference type="ARBA" id="ARBA00022962"/>
    </source>
</evidence>
<feature type="binding site" evidence="9">
    <location>
        <position position="96"/>
    </location>
    <ligand>
        <name>L-glutamine</name>
        <dbReference type="ChEBI" id="CHEBI:58359"/>
    </ligand>
</feature>
<feature type="active site" description="For GATase activity" evidence="8">
    <location>
        <position position="1"/>
    </location>
</feature>
<gene>
    <name evidence="11" type="primary">asnB-4</name>
    <name evidence="11" type="ORF">HLUCCX10_17175</name>
</gene>
<name>A0A0P7XMQ0_9BACT</name>
<dbReference type="PROSITE" id="PS51278">
    <property type="entry name" value="GATASE_TYPE_2"/>
    <property type="match status" value="1"/>
</dbReference>
<keyword evidence="5 9" id="KW-0067">ATP-binding</keyword>
<accession>A0A0P7XMQ0</accession>
<dbReference type="Gene3D" id="3.40.50.620">
    <property type="entry name" value="HUPs"/>
    <property type="match status" value="1"/>
</dbReference>
<keyword evidence="6 8" id="KW-0315">Glutamine amidotransferase</keyword>
<dbReference type="PANTHER" id="PTHR43284">
    <property type="entry name" value="ASPARAGINE SYNTHETASE (GLUTAMINE-HYDROLYZING)"/>
    <property type="match status" value="1"/>
</dbReference>
<keyword evidence="11" id="KW-0436">Ligase</keyword>
<dbReference type="CDD" id="cd01991">
    <property type="entry name" value="Asn_synthase_B_C"/>
    <property type="match status" value="1"/>
</dbReference>
<dbReference type="InterPro" id="IPR017932">
    <property type="entry name" value="GATase_2_dom"/>
</dbReference>
<feature type="non-terminal residue" evidence="11">
    <location>
        <position position="1"/>
    </location>
</feature>
<evidence type="ECO:0000256" key="4">
    <source>
        <dbReference type="ARBA" id="ARBA00022741"/>
    </source>
</evidence>
<keyword evidence="4 9" id="KW-0547">Nucleotide-binding</keyword>
<dbReference type="SUPFAM" id="SSF56235">
    <property type="entry name" value="N-terminal nucleophile aminohydrolases (Ntn hydrolases)"/>
    <property type="match status" value="1"/>
</dbReference>
<dbReference type="SUPFAM" id="SSF52402">
    <property type="entry name" value="Adenine nucleotide alpha hydrolases-like"/>
    <property type="match status" value="1"/>
</dbReference>
<evidence type="ECO:0000256" key="5">
    <source>
        <dbReference type="ARBA" id="ARBA00022840"/>
    </source>
</evidence>
<dbReference type="PANTHER" id="PTHR43284:SF1">
    <property type="entry name" value="ASPARAGINE SYNTHETASE"/>
    <property type="match status" value="1"/>
</dbReference>
<comment type="caution">
    <text evidence="11">The sequence shown here is derived from an EMBL/GenBank/DDBJ whole genome shotgun (WGS) entry which is preliminary data.</text>
</comment>
<organism evidence="11 12">
    <name type="scientific">Algoriphagus marincola HL-49</name>
    <dbReference type="NCBI Taxonomy" id="1305737"/>
    <lineage>
        <taxon>Bacteria</taxon>
        <taxon>Pseudomonadati</taxon>
        <taxon>Bacteroidota</taxon>
        <taxon>Cytophagia</taxon>
        <taxon>Cytophagales</taxon>
        <taxon>Cyclobacteriaceae</taxon>
        <taxon>Algoriphagus</taxon>
    </lineage>
</organism>
<dbReference type="eggNOG" id="COG0367">
    <property type="taxonomic scope" value="Bacteria"/>
</dbReference>
<evidence type="ECO:0000256" key="9">
    <source>
        <dbReference type="PIRSR" id="PIRSR001589-2"/>
    </source>
</evidence>
<evidence type="ECO:0000256" key="8">
    <source>
        <dbReference type="PIRSR" id="PIRSR001589-1"/>
    </source>
</evidence>
<evidence type="ECO:0000256" key="7">
    <source>
        <dbReference type="ARBA" id="ARBA00048741"/>
    </source>
</evidence>
<dbReference type="PIRSF" id="PIRSF001589">
    <property type="entry name" value="Asn_synthetase_glu-h"/>
    <property type="match status" value="1"/>
</dbReference>
<comment type="catalytic activity">
    <reaction evidence="7">
        <text>L-aspartate + L-glutamine + ATP + H2O = L-asparagine + L-glutamate + AMP + diphosphate + H(+)</text>
        <dbReference type="Rhea" id="RHEA:12228"/>
        <dbReference type="ChEBI" id="CHEBI:15377"/>
        <dbReference type="ChEBI" id="CHEBI:15378"/>
        <dbReference type="ChEBI" id="CHEBI:29985"/>
        <dbReference type="ChEBI" id="CHEBI:29991"/>
        <dbReference type="ChEBI" id="CHEBI:30616"/>
        <dbReference type="ChEBI" id="CHEBI:33019"/>
        <dbReference type="ChEBI" id="CHEBI:58048"/>
        <dbReference type="ChEBI" id="CHEBI:58359"/>
        <dbReference type="ChEBI" id="CHEBI:456215"/>
        <dbReference type="EC" id="6.3.5.4"/>
    </reaction>
</comment>
<dbReference type="GO" id="GO:0006529">
    <property type="term" value="P:asparagine biosynthetic process"/>
    <property type="evidence" value="ECO:0007669"/>
    <property type="project" value="UniProtKB-KW"/>
</dbReference>
<dbReference type="PATRIC" id="fig|1305737.6.peg.531"/>
<evidence type="ECO:0000256" key="1">
    <source>
        <dbReference type="ARBA" id="ARBA00005187"/>
    </source>
</evidence>
<feature type="domain" description="Glutamine amidotransferase type-2" evidence="10">
    <location>
        <begin position="1"/>
        <end position="209"/>
    </location>
</feature>
<dbReference type="CDD" id="cd00712">
    <property type="entry name" value="AsnB"/>
    <property type="match status" value="1"/>
</dbReference>
<evidence type="ECO:0000313" key="12">
    <source>
        <dbReference type="Proteomes" id="UP000050421"/>
    </source>
</evidence>
<dbReference type="InterPro" id="IPR033738">
    <property type="entry name" value="AsnB_N"/>
</dbReference>
<dbReference type="InterPro" id="IPR006426">
    <property type="entry name" value="Asn_synth_AEB"/>
</dbReference>
<sequence>CGVAAIVGPKASLQNLEGILALQHHRGPDFTGYWVEPNQIALGHNRLSIIDLSAAANQPCVSSDERYHLVFNGEIYNYLELKQKLRFDFEFKTNSDTEVLLAAFIKWGKDCLAELNGMFAFIIWDKKDQSLFAARDRFGVKPLYFSQLADSLILSSEIRPHWQIGIPKVPNSDVWHSYLTKGQYGMPDETFWKGIHQIPGGHYLTFKNGDIEIQSWYDFVARSMALMNHQENDEEAYILDLLKDSVQLRFRADVPVGFNLSGGLDSSTLLALVSDAYPDESKIEAFTFFTGDERYDELPWVRQMLVGKPYPLNTCKLEVSDIPHLTQKIASVQDEPFGGIPTLAYAKVFEEARKKGILVLLDGQGSDEAWAGYDYYLKNTTSLIQGTNTSPVRPEALTNSLKSMGSREIPMPFSDELLNKQFRDIFYTKIPRALRFNDRVSMAFSTELREPFLDYRLVEYVFSRSRDFKIKDGQQKWLLRKIAAKYLGDDIALAPKRPLQTPQREWLGGPLASWVEEKLEFLKANIDWFDPESLDVIWKEYKNGNQENSFYIWQWVNTAEVLQ</sequence>
<evidence type="ECO:0000313" key="11">
    <source>
        <dbReference type="EMBL" id="KPQ08645.1"/>
    </source>
</evidence>
<dbReference type="Gene3D" id="3.60.20.10">
    <property type="entry name" value="Glutamine Phosphoribosylpyrophosphate, subunit 1, domain 1"/>
    <property type="match status" value="1"/>
</dbReference>
<dbReference type="Proteomes" id="UP000050421">
    <property type="component" value="Unassembled WGS sequence"/>
</dbReference>
<evidence type="ECO:0000256" key="2">
    <source>
        <dbReference type="ARBA" id="ARBA00005752"/>
    </source>
</evidence>
<reference evidence="11 12" key="1">
    <citation type="submission" date="2015-09" db="EMBL/GenBank/DDBJ databases">
        <title>Identification and resolution of microdiversity through metagenomic sequencing of parallel consortia.</title>
        <authorList>
            <person name="Nelson W.C."/>
            <person name="Romine M.F."/>
            <person name="Lindemann S.R."/>
        </authorList>
    </citation>
    <scope>NUCLEOTIDE SEQUENCE [LARGE SCALE GENOMIC DNA]</scope>
    <source>
        <strain evidence="11">HL-49</strain>
    </source>
</reference>
<keyword evidence="8" id="KW-0061">Asparagine biosynthesis</keyword>
<dbReference type="EMBL" id="LJXT01000162">
    <property type="protein sequence ID" value="KPQ08645.1"/>
    <property type="molecule type" value="Genomic_DNA"/>
</dbReference>
<dbReference type="InterPro" id="IPR051786">
    <property type="entry name" value="ASN_synthetase/amidase"/>
</dbReference>
<comment type="similarity">
    <text evidence="2">Belongs to the asparagine synthetase family.</text>
</comment>
<dbReference type="GO" id="GO:0005524">
    <property type="term" value="F:ATP binding"/>
    <property type="evidence" value="ECO:0007669"/>
    <property type="project" value="UniProtKB-KW"/>
</dbReference>
<dbReference type="EC" id="6.3.5.4" evidence="3"/>
<dbReference type="AlphaFoldDB" id="A0A0P7XMQ0"/>
<dbReference type="InterPro" id="IPR029055">
    <property type="entry name" value="Ntn_hydrolases_N"/>
</dbReference>
<dbReference type="GO" id="GO:0005829">
    <property type="term" value="C:cytosol"/>
    <property type="evidence" value="ECO:0007669"/>
    <property type="project" value="TreeGrafter"/>
</dbReference>
<evidence type="ECO:0000256" key="3">
    <source>
        <dbReference type="ARBA" id="ARBA00012737"/>
    </source>
</evidence>
<dbReference type="InterPro" id="IPR014729">
    <property type="entry name" value="Rossmann-like_a/b/a_fold"/>
</dbReference>
<dbReference type="GO" id="GO:0004066">
    <property type="term" value="F:asparagine synthase (glutamine-hydrolyzing) activity"/>
    <property type="evidence" value="ECO:0007669"/>
    <property type="project" value="UniProtKB-EC"/>
</dbReference>
<dbReference type="Pfam" id="PF00733">
    <property type="entry name" value="Asn_synthase"/>
    <property type="match status" value="1"/>
</dbReference>